<reference evidence="1 2" key="1">
    <citation type="journal article" date="2012" name="J. Bacteriol.">
        <title>Whole-Genome Sequences of Borrelia bissettii, Borrelia valaisiana, and Borrelia spielmanii.</title>
        <authorList>
            <person name="Schutzer S.E."/>
            <person name="Fraser-Liggett C.M."/>
            <person name="Qiu W.G."/>
            <person name="Kraiczy P."/>
            <person name="Mongodin E.F."/>
            <person name="Dunn J.J."/>
            <person name="Luft B.J."/>
            <person name="Casjens S.R."/>
        </authorList>
    </citation>
    <scope>NUCLEOTIDE SEQUENCE [LARGE SCALE GENOMIC DNA]</scope>
    <source>
        <strain evidence="1 2">A14S</strain>
        <plasmid evidence="1">A14S_lp28-3</plasmid>
    </source>
</reference>
<dbReference type="EMBL" id="CP001471">
    <property type="protein sequence ID" value="ACN53407.1"/>
    <property type="molecule type" value="Genomic_DNA"/>
</dbReference>
<evidence type="ECO:0000313" key="1">
    <source>
        <dbReference type="EMBL" id="ACN53407.1"/>
    </source>
</evidence>
<dbReference type="Pfam" id="PF05714">
    <property type="entry name" value="PFam54_60"/>
    <property type="match status" value="1"/>
</dbReference>
<dbReference type="HOGENOM" id="CLU_136643_0_0_12"/>
<accession>C0RCG3</accession>
<dbReference type="AlphaFoldDB" id="C0RCG3"/>
<dbReference type="Gene3D" id="1.10.3160.10">
    <property type="entry name" value="Bbcrasp-1"/>
    <property type="match status" value="1"/>
</dbReference>
<dbReference type="Proteomes" id="UP000003481">
    <property type="component" value="Plasmid A14S_lp28-3"/>
</dbReference>
<keyword evidence="1" id="KW-0449">Lipoprotein</keyword>
<protein>
    <submittedName>
        <fullName evidence="1">Virulent strain associated lipoprotein</fullName>
    </submittedName>
</protein>
<proteinExistence type="predicted"/>
<geneLocation type="plasmid" evidence="1 2">
    <name>A14S_lp28-3</name>
</geneLocation>
<evidence type="ECO:0000313" key="2">
    <source>
        <dbReference type="Proteomes" id="UP000003481"/>
    </source>
</evidence>
<gene>
    <name evidence="1" type="ORF">BSPA14S_H0037</name>
</gene>
<dbReference type="InterPro" id="IPR008421">
    <property type="entry name" value="Borrelia_lipoprotein_PFam54/60"/>
</dbReference>
<sequence length="198" mass="23053">MLLNNLRNLIETANADKEKYEKRLEEEPSDQYGIWAFKKLRWHEEPRETVSDNSERSKAYRKLAYGILNDIDTGELKKFSEIIILANEVEGIFNTSSSLGAIVDYVISHLYSKKDNLDKLEISDLENLKDLFEKLLSTKAIVSKMLKQLLLDYQDDKNSIQTDTIKLKLHVEEIIKQIEENQEEAEKLKSDILSIKNF</sequence>
<organism evidence="1 2">
    <name type="scientific">Borreliella spielmanii A14S</name>
    <dbReference type="NCBI Taxonomy" id="498742"/>
    <lineage>
        <taxon>Bacteria</taxon>
        <taxon>Pseudomonadati</taxon>
        <taxon>Spirochaetota</taxon>
        <taxon>Spirochaetia</taxon>
        <taxon>Spirochaetales</taxon>
        <taxon>Borreliaceae</taxon>
        <taxon>Borreliella</taxon>
    </lineage>
</organism>
<name>C0RCG3_9SPIR</name>
<keyword evidence="1" id="KW-0614">Plasmid</keyword>